<evidence type="ECO:0000256" key="6">
    <source>
        <dbReference type="ARBA" id="ARBA00023136"/>
    </source>
</evidence>
<dbReference type="PANTHER" id="PTHR43744:SF9">
    <property type="entry name" value="POLYGALACTURONAN_RHAMNOGALACTURONAN TRANSPORT SYSTEM PERMEASE PROTEIN YTCP"/>
    <property type="match status" value="1"/>
</dbReference>
<dbReference type="GO" id="GO:0005886">
    <property type="term" value="C:plasma membrane"/>
    <property type="evidence" value="ECO:0007669"/>
    <property type="project" value="UniProtKB-SubCell"/>
</dbReference>
<dbReference type="Gene3D" id="1.10.3720.10">
    <property type="entry name" value="MetI-like"/>
    <property type="match status" value="1"/>
</dbReference>
<name>A0A1R0YSC5_9BACL</name>
<dbReference type="EMBL" id="MKQP01000019">
    <property type="protein sequence ID" value="OMD32021.1"/>
    <property type="molecule type" value="Genomic_DNA"/>
</dbReference>
<comment type="subcellular location">
    <subcellularLocation>
        <location evidence="1 7">Cell membrane</location>
        <topology evidence="1 7">Multi-pass membrane protein</topology>
    </subcellularLocation>
</comment>
<dbReference type="PANTHER" id="PTHR43744">
    <property type="entry name" value="ABC TRANSPORTER PERMEASE PROTEIN MG189-RELATED-RELATED"/>
    <property type="match status" value="1"/>
</dbReference>
<keyword evidence="4 7" id="KW-0812">Transmembrane</keyword>
<dbReference type="CDD" id="cd06261">
    <property type="entry name" value="TM_PBP2"/>
    <property type="match status" value="1"/>
</dbReference>
<evidence type="ECO:0000313" key="10">
    <source>
        <dbReference type="EMBL" id="OMD32021.1"/>
    </source>
</evidence>
<evidence type="ECO:0000313" key="14">
    <source>
        <dbReference type="Proteomes" id="UP000249163"/>
    </source>
</evidence>
<evidence type="ECO:0000313" key="11">
    <source>
        <dbReference type="EMBL" id="OME11896.1"/>
    </source>
</evidence>
<dbReference type="Proteomes" id="UP000187323">
    <property type="component" value="Unassembled WGS sequence"/>
</dbReference>
<dbReference type="EMBL" id="CP021965">
    <property type="protein sequence ID" value="AWV31868.1"/>
    <property type="molecule type" value="Genomic_DNA"/>
</dbReference>
<feature type="transmembrane region" description="Helical" evidence="7">
    <location>
        <begin position="275"/>
        <end position="292"/>
    </location>
</feature>
<feature type="transmembrane region" description="Helical" evidence="7">
    <location>
        <begin position="21"/>
        <end position="47"/>
    </location>
</feature>
<proteinExistence type="inferred from homology"/>
<dbReference type="OrthoDB" id="9810086at2"/>
<evidence type="ECO:0000256" key="4">
    <source>
        <dbReference type="ARBA" id="ARBA00022692"/>
    </source>
</evidence>
<evidence type="ECO:0000256" key="2">
    <source>
        <dbReference type="ARBA" id="ARBA00022448"/>
    </source>
</evidence>
<feature type="transmembrane region" description="Helical" evidence="7">
    <location>
        <begin position="119"/>
        <end position="145"/>
    </location>
</feature>
<feature type="transmembrane region" description="Helical" evidence="7">
    <location>
        <begin position="194"/>
        <end position="219"/>
    </location>
</feature>
<evidence type="ECO:0000313" key="9">
    <source>
        <dbReference type="EMBL" id="AWV31868.1"/>
    </source>
</evidence>
<feature type="domain" description="ABC transmembrane type-1" evidence="8">
    <location>
        <begin position="84"/>
        <end position="281"/>
    </location>
</feature>
<dbReference type="GeneID" id="31569422"/>
<dbReference type="Proteomes" id="UP000187465">
    <property type="component" value="Unassembled WGS sequence"/>
</dbReference>
<gene>
    <name evidence="10" type="ORF">BJP51_17430</name>
    <name evidence="11" type="ORF">BSK47_28070</name>
    <name evidence="9" type="ORF">CD191_04065</name>
</gene>
<reference evidence="9 14" key="2">
    <citation type="submission" date="2017-06" db="EMBL/GenBank/DDBJ databases">
        <title>Complete genome sequence of Paenibacillus odorifer CBA7130.</title>
        <authorList>
            <person name="Nam Y.-D."/>
            <person name="Kang J."/>
            <person name="Chung W.-H."/>
        </authorList>
    </citation>
    <scope>NUCLEOTIDE SEQUENCE [LARGE SCALE GENOMIC DNA]</scope>
    <source>
        <strain evidence="9 14">CBA7130</strain>
    </source>
</reference>
<evidence type="ECO:0000256" key="5">
    <source>
        <dbReference type="ARBA" id="ARBA00022989"/>
    </source>
</evidence>
<dbReference type="Pfam" id="PF00528">
    <property type="entry name" value="BPD_transp_1"/>
    <property type="match status" value="1"/>
</dbReference>
<dbReference type="Proteomes" id="UP000249163">
    <property type="component" value="Chromosome"/>
</dbReference>
<dbReference type="GO" id="GO:0055085">
    <property type="term" value="P:transmembrane transport"/>
    <property type="evidence" value="ECO:0007669"/>
    <property type="project" value="InterPro"/>
</dbReference>
<dbReference type="KEGG" id="pod:PODO_04020"/>
<keyword evidence="5 7" id="KW-1133">Transmembrane helix</keyword>
<dbReference type="InterPro" id="IPR035906">
    <property type="entry name" value="MetI-like_sf"/>
</dbReference>
<dbReference type="AlphaFoldDB" id="A0A1R0YSC5"/>
<dbReference type="EMBL" id="MPTO01000036">
    <property type="protein sequence ID" value="OME11896.1"/>
    <property type="molecule type" value="Genomic_DNA"/>
</dbReference>
<dbReference type="SUPFAM" id="SSF161098">
    <property type="entry name" value="MetI-like"/>
    <property type="match status" value="1"/>
</dbReference>
<evidence type="ECO:0000256" key="3">
    <source>
        <dbReference type="ARBA" id="ARBA00022475"/>
    </source>
</evidence>
<keyword evidence="3" id="KW-1003">Cell membrane</keyword>
<evidence type="ECO:0000259" key="8">
    <source>
        <dbReference type="PROSITE" id="PS50928"/>
    </source>
</evidence>
<feature type="transmembrane region" description="Helical" evidence="7">
    <location>
        <begin position="151"/>
        <end position="173"/>
    </location>
</feature>
<evidence type="ECO:0000256" key="7">
    <source>
        <dbReference type="RuleBase" id="RU363032"/>
    </source>
</evidence>
<reference evidence="12 13" key="1">
    <citation type="submission" date="2016-10" db="EMBL/GenBank/DDBJ databases">
        <title>Paenibacillus species isolates.</title>
        <authorList>
            <person name="Beno S.M."/>
        </authorList>
    </citation>
    <scope>NUCLEOTIDE SEQUENCE [LARGE SCALE GENOMIC DNA]</scope>
    <source>
        <strain evidence="10 13">FSL H7-0604</strain>
        <strain evidence="11 12">FSL H7-0918</strain>
    </source>
</reference>
<keyword evidence="6 7" id="KW-0472">Membrane</keyword>
<protein>
    <submittedName>
        <fullName evidence="9">Carbohydrate ABC transporter permease</fullName>
    </submittedName>
    <submittedName>
        <fullName evidence="10">Sugar ABC transporter permease</fullName>
    </submittedName>
</protein>
<keyword evidence="2 7" id="KW-0813">Transport</keyword>
<dbReference type="PROSITE" id="PS50928">
    <property type="entry name" value="ABC_TM1"/>
    <property type="match status" value="1"/>
</dbReference>
<sequence>MSSITKTKKERDFHHLSTPWNITFNLIAGIFAFLCVFPFLFVVIISFTDEVALARDGYKLIPAKWSLGAYRYVFESGDMLLRSYGVTIFVTVIGTIISLLFIAFYAYAISRKSFRYRNFFSFFAFFTMLFNGGLVPTYIIVTQFLSLKDTIWALILPLAVNAFYIMILRTFYSTSVPDAIIESGKIDGAGEFRIFLKLVLPLSLPGLATIALFSTLGYWNDWFNALLYIDNPNLVPLQSMLMRIETSMQFILQNSQNSSLSLEALRSMPQDTSRMAMVVLATGPIIFAYPFFQRYFIQGLTVGAVKE</sequence>
<dbReference type="RefSeq" id="WP_036684927.1">
    <property type="nucleotide sequence ID" value="NZ_CP009428.1"/>
</dbReference>
<feature type="transmembrane region" description="Helical" evidence="7">
    <location>
        <begin position="84"/>
        <end position="107"/>
    </location>
</feature>
<comment type="similarity">
    <text evidence="7">Belongs to the binding-protein-dependent transport system permease family.</text>
</comment>
<accession>A0A1R0YSC5</accession>
<organism evidence="10 13">
    <name type="scientific">Paenibacillus odorifer</name>
    <dbReference type="NCBI Taxonomy" id="189426"/>
    <lineage>
        <taxon>Bacteria</taxon>
        <taxon>Bacillati</taxon>
        <taxon>Bacillota</taxon>
        <taxon>Bacilli</taxon>
        <taxon>Bacillales</taxon>
        <taxon>Paenibacillaceae</taxon>
        <taxon>Paenibacillus</taxon>
    </lineage>
</organism>
<evidence type="ECO:0000313" key="13">
    <source>
        <dbReference type="Proteomes" id="UP000187465"/>
    </source>
</evidence>
<dbReference type="InterPro" id="IPR000515">
    <property type="entry name" value="MetI-like"/>
</dbReference>
<evidence type="ECO:0000256" key="1">
    <source>
        <dbReference type="ARBA" id="ARBA00004651"/>
    </source>
</evidence>
<evidence type="ECO:0000313" key="12">
    <source>
        <dbReference type="Proteomes" id="UP000187323"/>
    </source>
</evidence>